<dbReference type="AlphaFoldDB" id="A0A0H2MC82"/>
<protein>
    <recommendedName>
        <fullName evidence="3">PAS fold-4 domain-containing protein</fullName>
    </recommendedName>
</protein>
<reference evidence="1 2" key="1">
    <citation type="submission" date="2015-03" db="EMBL/GenBank/DDBJ databases">
        <title>Genome Sequence of Kiloniella spongiae MEBiC09566, isolated from a marine sponge.</title>
        <authorList>
            <person name="Shao Z."/>
            <person name="Wang L."/>
            <person name="Li X."/>
        </authorList>
    </citation>
    <scope>NUCLEOTIDE SEQUENCE [LARGE SCALE GENOMIC DNA]</scope>
    <source>
        <strain evidence="1 2">MEBiC09566</strain>
    </source>
</reference>
<organism evidence="1 2">
    <name type="scientific">Kiloniella spongiae</name>
    <dbReference type="NCBI Taxonomy" id="1489064"/>
    <lineage>
        <taxon>Bacteria</taxon>
        <taxon>Pseudomonadati</taxon>
        <taxon>Pseudomonadota</taxon>
        <taxon>Alphaproteobacteria</taxon>
        <taxon>Rhodospirillales</taxon>
        <taxon>Kiloniellaceae</taxon>
        <taxon>Kiloniella</taxon>
    </lineage>
</organism>
<comment type="caution">
    <text evidence="1">The sequence shown here is derived from an EMBL/GenBank/DDBJ whole genome shotgun (WGS) entry which is preliminary data.</text>
</comment>
<dbReference type="EMBL" id="LAQL01000008">
    <property type="protein sequence ID" value="KLN60159.1"/>
    <property type="molecule type" value="Genomic_DNA"/>
</dbReference>
<evidence type="ECO:0000313" key="2">
    <source>
        <dbReference type="Proteomes" id="UP000035444"/>
    </source>
</evidence>
<dbReference type="Proteomes" id="UP000035444">
    <property type="component" value="Unassembled WGS sequence"/>
</dbReference>
<proteinExistence type="predicted"/>
<sequence>MEWWLSFAPNTPAKSDFDILDHIDLIPDIFLVKRLNDTDFEFRVHGESANNIFDDNIGKTISTNGSETNDKEKEDVRLAKYYVELLKQPCCLRNEGNLPFLKKEHIRFESLDCPLLDENKKLTYIIGTIMTLDDKKT</sequence>
<name>A0A0H2MC82_9PROT</name>
<evidence type="ECO:0008006" key="3">
    <source>
        <dbReference type="Google" id="ProtNLM"/>
    </source>
</evidence>
<evidence type="ECO:0000313" key="1">
    <source>
        <dbReference type="EMBL" id="KLN60159.1"/>
    </source>
</evidence>
<keyword evidence="2" id="KW-1185">Reference proteome</keyword>
<accession>A0A0H2MC82</accession>
<gene>
    <name evidence="1" type="ORF">WH96_13305</name>
</gene>